<keyword evidence="7" id="KW-0963">Cytoplasm</keyword>
<dbReference type="GO" id="GO:0005829">
    <property type="term" value="C:cytosol"/>
    <property type="evidence" value="ECO:0007669"/>
    <property type="project" value="TreeGrafter"/>
</dbReference>
<keyword evidence="3 7" id="KW-0547">Nucleotide-binding</keyword>
<evidence type="ECO:0000256" key="6">
    <source>
        <dbReference type="ARBA" id="ARBA00023146"/>
    </source>
</evidence>
<dbReference type="InterPro" id="IPR020751">
    <property type="entry name" value="aa-tRNA-synth_I_codon-bd_sub2"/>
</dbReference>
<evidence type="ECO:0000313" key="11">
    <source>
        <dbReference type="Proteomes" id="UP000033882"/>
    </source>
</evidence>
<dbReference type="InterPro" id="IPR049940">
    <property type="entry name" value="GluQ/Sye"/>
</dbReference>
<proteinExistence type="inferred from homology"/>
<sequence>MEPQIDIQTGQEIRVRIAPSPTGLLHFGTARTALFNWLFARHMGGKFILRIEDTDIERSTKEFEEDIVTGLRWLGFDWDEGPDKGGPFGPYRQSERLDIYAHYLQQLLDEDKAYHCFCTKEQLDVDRQAMQTQGTTPIYVGRCSALTKEEQVQRITAGEASVIRLRVSEGVIEFHDIIRDVVTVQSALIGDIIIARSLDLPLYNFAVVVDDYEMKISHVIRGEDHISNTPKQIVVQRALGFATPEYAHLPLILAPDRSKLSKRYIETSLNDFKAQGYLPESLVNFMAFIGWHPTDDKDVMAREELIAEFDLERVQKGGGVFNLEKLEWLNAQYIKRLPVGILVDELMPFIPQEWNTQRALLERVAIVEQDRLKRLTDFVESAAFFFALPDYEADLLAWKGADVSMTKGHLRAVLDILRNAPESQFTKDALETLLMPLAEEKGRGDILWPLRACLSGKKASPGPFEIMPALGKSEVIHRIEVAIEKL</sequence>
<dbReference type="SUPFAM" id="SSF48163">
    <property type="entry name" value="An anticodon-binding domain of class I aminoacyl-tRNA synthetases"/>
    <property type="match status" value="1"/>
</dbReference>
<keyword evidence="4 7" id="KW-0067">ATP-binding</keyword>
<dbReference type="Gene3D" id="1.10.10.350">
    <property type="match status" value="1"/>
</dbReference>
<evidence type="ECO:0000256" key="4">
    <source>
        <dbReference type="ARBA" id="ARBA00022840"/>
    </source>
</evidence>
<evidence type="ECO:0000256" key="5">
    <source>
        <dbReference type="ARBA" id="ARBA00022917"/>
    </source>
</evidence>
<dbReference type="PANTHER" id="PTHR43311:SF2">
    <property type="entry name" value="GLUTAMATE--TRNA LIGASE, MITOCHONDRIAL-RELATED"/>
    <property type="match status" value="1"/>
</dbReference>
<evidence type="ECO:0000313" key="10">
    <source>
        <dbReference type="EMBL" id="KKU90081.1"/>
    </source>
</evidence>
<comment type="function">
    <text evidence="7">Catalyzes the attachment of glutamate to tRNA(Glu) in a two-step reaction: glutamate is first activated by ATP to form Glu-AMP and then transferred to the acceptor end of tRNA(Glu).</text>
</comment>
<comment type="catalytic activity">
    <reaction evidence="7">
        <text>tRNA(Glu) + L-glutamate + ATP = L-glutamyl-tRNA(Glu) + AMP + diphosphate</text>
        <dbReference type="Rhea" id="RHEA:23540"/>
        <dbReference type="Rhea" id="RHEA-COMP:9663"/>
        <dbReference type="Rhea" id="RHEA-COMP:9680"/>
        <dbReference type="ChEBI" id="CHEBI:29985"/>
        <dbReference type="ChEBI" id="CHEBI:30616"/>
        <dbReference type="ChEBI" id="CHEBI:33019"/>
        <dbReference type="ChEBI" id="CHEBI:78442"/>
        <dbReference type="ChEBI" id="CHEBI:78520"/>
        <dbReference type="ChEBI" id="CHEBI:456215"/>
        <dbReference type="EC" id="6.1.1.17"/>
    </reaction>
</comment>
<evidence type="ECO:0000256" key="1">
    <source>
        <dbReference type="ARBA" id="ARBA00007894"/>
    </source>
</evidence>
<accession>A0A0G1U7I5</accession>
<dbReference type="HAMAP" id="MF_00022">
    <property type="entry name" value="Glu_tRNA_synth_type1"/>
    <property type="match status" value="1"/>
</dbReference>
<evidence type="ECO:0000259" key="9">
    <source>
        <dbReference type="Pfam" id="PF19269"/>
    </source>
</evidence>
<dbReference type="PRINTS" id="PR00987">
    <property type="entry name" value="TRNASYNTHGLU"/>
</dbReference>
<comment type="subcellular location">
    <subcellularLocation>
        <location evidence="7">Cytoplasm</location>
    </subcellularLocation>
</comment>
<dbReference type="GO" id="GO:0008270">
    <property type="term" value="F:zinc ion binding"/>
    <property type="evidence" value="ECO:0007669"/>
    <property type="project" value="InterPro"/>
</dbReference>
<dbReference type="InterPro" id="IPR020058">
    <property type="entry name" value="Glu/Gln-tRNA-synth_Ib_cat-dom"/>
</dbReference>
<dbReference type="Pfam" id="PF19269">
    <property type="entry name" value="Anticodon_2"/>
    <property type="match status" value="1"/>
</dbReference>
<dbReference type="InterPro" id="IPR033910">
    <property type="entry name" value="GluRS_core"/>
</dbReference>
<dbReference type="EMBL" id="LCPB01000006">
    <property type="protein sequence ID" value="KKU90081.1"/>
    <property type="molecule type" value="Genomic_DNA"/>
</dbReference>
<comment type="similarity">
    <text evidence="1 7">Belongs to the class-I aminoacyl-tRNA synthetase family. Glutamate--tRNA ligase type 1 subfamily.</text>
</comment>
<feature type="binding site" evidence="7">
    <location>
        <position position="262"/>
    </location>
    <ligand>
        <name>ATP</name>
        <dbReference type="ChEBI" id="CHEBI:30616"/>
    </ligand>
</feature>
<dbReference type="InterPro" id="IPR045462">
    <property type="entry name" value="aa-tRNA-synth_I_cd-bd"/>
</dbReference>
<dbReference type="FunFam" id="3.40.50.620:FF:000045">
    <property type="entry name" value="Glutamate--tRNA ligase, mitochondrial"/>
    <property type="match status" value="1"/>
</dbReference>
<dbReference type="InterPro" id="IPR014729">
    <property type="entry name" value="Rossmann-like_a/b/a_fold"/>
</dbReference>
<dbReference type="SUPFAM" id="SSF52374">
    <property type="entry name" value="Nucleotidylyl transferase"/>
    <property type="match status" value="1"/>
</dbReference>
<evidence type="ECO:0000259" key="8">
    <source>
        <dbReference type="Pfam" id="PF00749"/>
    </source>
</evidence>
<dbReference type="GO" id="GO:0004818">
    <property type="term" value="F:glutamate-tRNA ligase activity"/>
    <property type="evidence" value="ECO:0007669"/>
    <property type="project" value="UniProtKB-UniRule"/>
</dbReference>
<feature type="short sequence motif" description="'KMSKS' region" evidence="7">
    <location>
        <begin position="259"/>
        <end position="263"/>
    </location>
</feature>
<dbReference type="Pfam" id="PF00749">
    <property type="entry name" value="tRNA-synt_1c"/>
    <property type="match status" value="1"/>
</dbReference>
<dbReference type="PATRIC" id="fig|1619005.3.peg.380"/>
<dbReference type="NCBIfam" id="TIGR00464">
    <property type="entry name" value="gltX_bact"/>
    <property type="match status" value="1"/>
</dbReference>
<comment type="subunit">
    <text evidence="7">Monomer.</text>
</comment>
<dbReference type="EC" id="6.1.1.17" evidence="7"/>
<comment type="caution">
    <text evidence="10">The sequence shown here is derived from an EMBL/GenBank/DDBJ whole genome shotgun (WGS) entry which is preliminary data.</text>
</comment>
<dbReference type="PANTHER" id="PTHR43311">
    <property type="entry name" value="GLUTAMATE--TRNA LIGASE"/>
    <property type="match status" value="1"/>
</dbReference>
<dbReference type="AlphaFoldDB" id="A0A0G1U7I5"/>
<dbReference type="InterPro" id="IPR000924">
    <property type="entry name" value="Glu/Gln-tRNA-synth"/>
</dbReference>
<evidence type="ECO:0000256" key="2">
    <source>
        <dbReference type="ARBA" id="ARBA00022598"/>
    </source>
</evidence>
<gene>
    <name evidence="7" type="primary">gltX</name>
    <name evidence="10" type="ORF">UY19_C0006G0019</name>
</gene>
<dbReference type="GO" id="GO:0006424">
    <property type="term" value="P:glutamyl-tRNA aminoacylation"/>
    <property type="evidence" value="ECO:0007669"/>
    <property type="project" value="UniProtKB-UniRule"/>
</dbReference>
<keyword evidence="5 7" id="KW-0648">Protein biosynthesis</keyword>
<name>A0A0G1U7I5_9BACT</name>
<dbReference type="InterPro" id="IPR008925">
    <property type="entry name" value="aa_tRNA-synth_I_cd-bd_sf"/>
</dbReference>
<dbReference type="GO" id="GO:0000049">
    <property type="term" value="F:tRNA binding"/>
    <property type="evidence" value="ECO:0007669"/>
    <property type="project" value="InterPro"/>
</dbReference>
<keyword evidence="2 7" id="KW-0436">Ligase</keyword>
<evidence type="ECO:0000256" key="7">
    <source>
        <dbReference type="HAMAP-Rule" id="MF_00022"/>
    </source>
</evidence>
<feature type="domain" description="Aminoacyl-tRNA synthetase class I anticodon-binding" evidence="9">
    <location>
        <begin position="342"/>
        <end position="483"/>
    </location>
</feature>
<comment type="caution">
    <text evidence="7">Lacks conserved residue(s) required for the propagation of feature annotation.</text>
</comment>
<dbReference type="Gene3D" id="3.40.50.620">
    <property type="entry name" value="HUPs"/>
    <property type="match status" value="1"/>
</dbReference>
<organism evidence="10 11">
    <name type="scientific">Candidatus Wolfebacteria bacterium GW2011_GWA2_47_9b</name>
    <dbReference type="NCBI Taxonomy" id="1619005"/>
    <lineage>
        <taxon>Bacteria</taxon>
        <taxon>Candidatus Wolfeibacteriota</taxon>
    </lineage>
</organism>
<evidence type="ECO:0000256" key="3">
    <source>
        <dbReference type="ARBA" id="ARBA00022741"/>
    </source>
</evidence>
<feature type="domain" description="Glutamyl/glutaminyl-tRNA synthetase class Ib catalytic" evidence="8">
    <location>
        <begin position="12"/>
        <end position="328"/>
    </location>
</feature>
<dbReference type="InterPro" id="IPR004527">
    <property type="entry name" value="Glu-tRNA-ligase_bac/mito"/>
</dbReference>
<dbReference type="CDD" id="cd00808">
    <property type="entry name" value="GluRS_core"/>
    <property type="match status" value="1"/>
</dbReference>
<protein>
    <recommendedName>
        <fullName evidence="7">Glutamate--tRNA ligase</fullName>
        <ecNumber evidence="7">6.1.1.17</ecNumber>
    </recommendedName>
    <alternativeName>
        <fullName evidence="7">Glutamyl-tRNA synthetase</fullName>
        <shortName evidence="7">GluRS</shortName>
    </alternativeName>
</protein>
<reference evidence="10 11" key="1">
    <citation type="journal article" date="2015" name="Nature">
        <title>rRNA introns, odd ribosomes, and small enigmatic genomes across a large radiation of phyla.</title>
        <authorList>
            <person name="Brown C.T."/>
            <person name="Hug L.A."/>
            <person name="Thomas B.C."/>
            <person name="Sharon I."/>
            <person name="Castelle C.J."/>
            <person name="Singh A."/>
            <person name="Wilkins M.J."/>
            <person name="Williams K.H."/>
            <person name="Banfield J.F."/>
        </authorList>
    </citation>
    <scope>NUCLEOTIDE SEQUENCE [LARGE SCALE GENOMIC DNA]</scope>
</reference>
<keyword evidence="6 7" id="KW-0030">Aminoacyl-tRNA synthetase</keyword>
<dbReference type="GO" id="GO:0005524">
    <property type="term" value="F:ATP binding"/>
    <property type="evidence" value="ECO:0007669"/>
    <property type="project" value="UniProtKB-UniRule"/>
</dbReference>
<dbReference type="Proteomes" id="UP000033882">
    <property type="component" value="Unassembled WGS sequence"/>
</dbReference>